<comment type="caution">
    <text evidence="1">The sequence shown here is derived from an EMBL/GenBank/DDBJ whole genome shotgun (WGS) entry which is preliminary data.</text>
</comment>
<evidence type="ECO:0000313" key="2">
    <source>
        <dbReference type="Proteomes" id="UP000829447"/>
    </source>
</evidence>
<accession>A0ACC5W8T1</accession>
<dbReference type="EMBL" id="CM040455">
    <property type="protein sequence ID" value="MCI4375371.1"/>
    <property type="molecule type" value="Genomic_DNA"/>
</dbReference>
<proteinExistence type="predicted"/>
<gene>
    <name evidence="1" type="ORF">PGIGA_G00108690</name>
</gene>
<reference evidence="1 2" key="1">
    <citation type="journal article" date="2022" name="bioRxiv">
        <title>An ancient truncated duplication of the anti-Mullerian hormone receptor type 2 gene is a potential conserved master sex determinant in the Pangasiidae catfish family.</title>
        <authorList>
            <person name="Wen M."/>
            <person name="Pan Q."/>
            <person name="Jouanno E."/>
            <person name="Montfort J."/>
            <person name="Zahm M."/>
            <person name="Cabau C."/>
            <person name="Klopp C."/>
            <person name="Iampietro C."/>
            <person name="Roques C."/>
            <person name="Bouchez O."/>
            <person name="Castinel A."/>
            <person name="Donnadieu C."/>
            <person name="Parrinello H."/>
            <person name="Poncet C."/>
            <person name="Belmonte E."/>
            <person name="Gautier V."/>
            <person name="Avarre J.-C."/>
            <person name="Dugue R."/>
            <person name="Gustiano R."/>
            <person name="Ha T.T.T."/>
            <person name="Campet M."/>
            <person name="Sriphairoj K."/>
            <person name="Ribolli J."/>
            <person name="de Almeida F.L."/>
            <person name="Desvignes T."/>
            <person name="Postlethwait J.H."/>
            <person name="Bucao C.F."/>
            <person name="Robinson-Rechavi M."/>
            <person name="Bobe J."/>
            <person name="Herpin A."/>
            <person name="Guiguen Y."/>
        </authorList>
    </citation>
    <scope>NUCLEOTIDE SEQUENCE [LARGE SCALE GENOMIC DNA]</scope>
    <source>
        <strain evidence="1">YG-Dec2019</strain>
    </source>
</reference>
<name>A0ACC5W8T1_PANGG</name>
<keyword evidence="2" id="KW-1185">Reference proteome</keyword>
<protein>
    <submittedName>
        <fullName evidence="1">Uncharacterized protein</fullName>
    </submittedName>
</protein>
<dbReference type="Proteomes" id="UP000829447">
    <property type="component" value="Linkage Group LG2"/>
</dbReference>
<evidence type="ECO:0000313" key="1">
    <source>
        <dbReference type="EMBL" id="MCI4375371.1"/>
    </source>
</evidence>
<organism evidence="1 2">
    <name type="scientific">Pangasianodon gigas</name>
    <name type="common">Mekong giant catfish</name>
    <name type="synonym">Pangasius gigas</name>
    <dbReference type="NCBI Taxonomy" id="30993"/>
    <lineage>
        <taxon>Eukaryota</taxon>
        <taxon>Metazoa</taxon>
        <taxon>Chordata</taxon>
        <taxon>Craniata</taxon>
        <taxon>Vertebrata</taxon>
        <taxon>Euteleostomi</taxon>
        <taxon>Actinopterygii</taxon>
        <taxon>Neopterygii</taxon>
        <taxon>Teleostei</taxon>
        <taxon>Ostariophysi</taxon>
        <taxon>Siluriformes</taxon>
        <taxon>Pangasiidae</taxon>
        <taxon>Pangasianodon</taxon>
    </lineage>
</organism>
<sequence length="1581" mass="175157">MYERQPALCCLCAPSSASGSLKGRFVAAVAPGKSQTMNYVGQLAETVFVTVKELYRGLNPATLTGGIDVIVVRQPDGSLQCSPFHVRFGKLGVLRSKEKVVDIEINGEPVDLHMKLGDNGEAFFVEENESLEAGVPPHLCTSPIPMEVPEVSEVTESPSSTNSSSSARRKKRRKKRARSDAHLHEDVSSSSEERETPEQDIPKEDSVFMASKSVYYSLSEEPGEDVLGAQARDLHPYSDGECSPSESLFYSRPSSPKSDSELLVKPQETSGPQMQWNWGGFPKVCPTERGSTEWLCSPSSLVTPSERSHFRTIQRQASFNMELSNPLTTVTVLRPEPWILETQPGHLDNLPRVSHSTPNVEASSPTHQASPLTLPHLEPAEGSEQQNTSELEARSGLNDFMANTVSTCGTDCDTSTTNQDITDNTTRPTNADRVVSVINDFSTKTAISVCSEYHETTVSVSYTADSVSMAQLETLATSVDKISAFTKTAQFTTAEKGASVERDSGIEALTEGFAEEEGKVAQEGKAAVAPQTKEEAKSVGVPEHVESVAQLEEQPSLSQSSSKAAESQEKKKGKRSQHLGPADIYLDDLSKLDPEVVALYFPKSEGDFPSQGDAELGSVPPIHSPQSGQQSPQSLSTANVDSGTEYLSDSTTDTLDVTMSLCGTEGYSRQIKKEKFEEHIVTYQDFVNNPGIIDDPNLVICINSNYYNWAAAAPMILSMQAFQKNLPKSTVEQLVKDKMPKKSGRWWFSWRRKDMESNQPNSKPRSEEHQLEASTSLPTPPTIKNCSGQLSSDDDGTDSNRQESVTEAMSTAQCLSQLYCKSLRLTSQQIEHLNLREGANTIVFSVTTQYQGTCRCEAAIYLWNWDDKVIISDIDGTITKSDALGHILPQLGKDWTHQGIAKLYHKIHENGYKFLYCSARAIGMADITKGYLQWVNDKGIVLPKGPVLLAPSSLFSALHREVIEKKPEVFKITCLTDIRDLFSPHRQPFYAAFGNRTNDAFAYKKVGVPETRIFTVNPKGELIQENSKGHKSSYSHLSELVEHVFPLLCVYSCKRLLNSCSTATVDQPEDVKAGTKIKSLAKLPDMASSFSENPLEQELSCCICLQLFSDPVTFHCGHSFCLACLEKSRSFKADLSDNRCPDCRVEYQNSEFPHMNLKPQNSVESYKVTIQETDEGAPQRGVEVEVVERKDEPSCSSQGEDGCETMCNTGKDIADHSDCIEIKLSNELSKHRSRLTPVMMDIQAKIELVDDLLAKAKEKEAAVKTSNTRFKAEVKTVLEEMVELLRSYSTAGMELLEAQLRPREEVLENSVQTLSDLHRQLKETELQVSTLLKEQDEVRVCKEIPEVEKLAASLIVEPQKIGACDENEATINMTHMCEEMEHRNYDLRLELGAAQRRLRNILNPSEVTFDSETLHPCLVLSEDLKTVSFSVVKQPYPAGPQRFTNYFQALSSQSFSKGEHCWILQAEGCPWVLGLCYGGLPRSGTESGLESRSGAWCLMWYENLLRAYEGGRETPLKRTPFFQKLEISLSFSKNCVTFSSISNVTGAKTHLHTFNVSFIEPVYLAVRMMSGQPKARITLCE</sequence>